<comment type="caution">
    <text evidence="2">The sequence shown here is derived from an EMBL/GenBank/DDBJ whole genome shotgun (WGS) entry which is preliminary data.</text>
</comment>
<feature type="region of interest" description="Disordered" evidence="1">
    <location>
        <begin position="93"/>
        <end position="119"/>
    </location>
</feature>
<dbReference type="EMBL" id="BNCQ01000028">
    <property type="protein sequence ID" value="GIM08747.1"/>
    <property type="molecule type" value="Genomic_DNA"/>
</dbReference>
<dbReference type="Proteomes" id="UP000722791">
    <property type="component" value="Unassembled WGS sequence"/>
</dbReference>
<organism evidence="2 3">
    <name type="scientific">Volvox reticuliferus</name>
    <dbReference type="NCBI Taxonomy" id="1737510"/>
    <lineage>
        <taxon>Eukaryota</taxon>
        <taxon>Viridiplantae</taxon>
        <taxon>Chlorophyta</taxon>
        <taxon>core chlorophytes</taxon>
        <taxon>Chlorophyceae</taxon>
        <taxon>CS clade</taxon>
        <taxon>Chlamydomonadales</taxon>
        <taxon>Volvocaceae</taxon>
        <taxon>Volvox</taxon>
    </lineage>
</organism>
<gene>
    <name evidence="2" type="ORF">Vretimale_12732</name>
</gene>
<evidence type="ECO:0000256" key="1">
    <source>
        <dbReference type="SAM" id="MobiDB-lite"/>
    </source>
</evidence>
<dbReference type="AlphaFoldDB" id="A0A8J4LTC0"/>
<name>A0A8J4LTC0_9CHLO</name>
<evidence type="ECO:0000313" key="2">
    <source>
        <dbReference type="EMBL" id="GIM08747.1"/>
    </source>
</evidence>
<proteinExistence type="predicted"/>
<accession>A0A8J4LTC0</accession>
<evidence type="ECO:0000313" key="3">
    <source>
        <dbReference type="Proteomes" id="UP000722791"/>
    </source>
</evidence>
<sequence length="119" mass="12757">MQEACTSDVQKYCGGVEAEEGQATVISLSHTLLHDALHSQPPSGAAVLSCVETLARDGAPIRDISLVAGCATPDLERTSKICALRRLTSSVPPERRSLAPGVRTKKRPRWHDLPDSPCN</sequence>
<reference evidence="2" key="1">
    <citation type="journal article" date="2021" name="Proc. Natl. Acad. Sci. U.S.A.">
        <title>Three genomes in the algal genus Volvox reveal the fate of a haploid sex-determining region after a transition to homothallism.</title>
        <authorList>
            <person name="Yamamoto K."/>
            <person name="Hamaji T."/>
            <person name="Kawai-Toyooka H."/>
            <person name="Matsuzaki R."/>
            <person name="Takahashi F."/>
            <person name="Nishimura Y."/>
            <person name="Kawachi M."/>
            <person name="Noguchi H."/>
            <person name="Minakuchi Y."/>
            <person name="Umen J.G."/>
            <person name="Toyoda A."/>
            <person name="Nozaki H."/>
        </authorList>
    </citation>
    <scope>NUCLEOTIDE SEQUENCE</scope>
    <source>
        <strain evidence="2">NIES-3785</strain>
    </source>
</reference>
<feature type="compositionally biased region" description="Basic and acidic residues" evidence="1">
    <location>
        <begin position="110"/>
        <end position="119"/>
    </location>
</feature>
<protein>
    <submittedName>
        <fullName evidence="2">Uncharacterized protein</fullName>
    </submittedName>
</protein>